<name>A0A2G2X6E1_CAPBA</name>
<sequence length="181" mass="20735">MYDTTTPNPIGITNVTVISEPPETSEVRASSQHDEYVTRLTKEVDVTIEATTEQHNIKVDNPSTASMKEEKVEPVSLGEQKNYLFEEFSISDEAPKKLTKLINDYLEWIVDGPLKHHIGRFCQQLSKVSQNKKCLINIIKGFSIPAVLQWHLDDEVYIPINCGDEFHWVLVVVEDTFWNVF</sequence>
<proteinExistence type="predicted"/>
<dbReference type="AlphaFoldDB" id="A0A2G2X6E1"/>
<evidence type="ECO:0000313" key="1">
    <source>
        <dbReference type="EMBL" id="PHT53074.1"/>
    </source>
</evidence>
<dbReference type="Proteomes" id="UP000224567">
    <property type="component" value="Unassembled WGS sequence"/>
</dbReference>
<organism evidence="1 2">
    <name type="scientific">Capsicum baccatum</name>
    <name type="common">Peruvian pepper</name>
    <dbReference type="NCBI Taxonomy" id="33114"/>
    <lineage>
        <taxon>Eukaryota</taxon>
        <taxon>Viridiplantae</taxon>
        <taxon>Streptophyta</taxon>
        <taxon>Embryophyta</taxon>
        <taxon>Tracheophyta</taxon>
        <taxon>Spermatophyta</taxon>
        <taxon>Magnoliopsida</taxon>
        <taxon>eudicotyledons</taxon>
        <taxon>Gunneridae</taxon>
        <taxon>Pentapetalae</taxon>
        <taxon>asterids</taxon>
        <taxon>lamiids</taxon>
        <taxon>Solanales</taxon>
        <taxon>Solanaceae</taxon>
        <taxon>Solanoideae</taxon>
        <taxon>Capsiceae</taxon>
        <taxon>Capsicum</taxon>
    </lineage>
</organism>
<accession>A0A2G2X6E1</accession>
<evidence type="ECO:0008006" key="3">
    <source>
        <dbReference type="Google" id="ProtNLM"/>
    </source>
</evidence>
<reference evidence="2" key="2">
    <citation type="journal article" date="2017" name="J. Anim. Genet.">
        <title>Multiple reference genome sequences of hot pepper reveal the massive evolution of plant disease resistance genes by retroduplication.</title>
        <authorList>
            <person name="Kim S."/>
            <person name="Park J."/>
            <person name="Yeom S.-I."/>
            <person name="Kim Y.-M."/>
            <person name="Seo E."/>
            <person name="Kim K.-T."/>
            <person name="Kim M.-S."/>
            <person name="Lee J.M."/>
            <person name="Cheong K."/>
            <person name="Shin H.-S."/>
            <person name="Kim S.-B."/>
            <person name="Han K."/>
            <person name="Lee J."/>
            <person name="Park M."/>
            <person name="Lee H.-A."/>
            <person name="Lee H.-Y."/>
            <person name="Lee Y."/>
            <person name="Oh S."/>
            <person name="Lee J.H."/>
            <person name="Choi E."/>
            <person name="Choi E."/>
            <person name="Lee S.E."/>
            <person name="Jeon J."/>
            <person name="Kim H."/>
            <person name="Choi G."/>
            <person name="Song H."/>
            <person name="Lee J."/>
            <person name="Lee S.-C."/>
            <person name="Kwon J.-K."/>
            <person name="Lee H.-Y."/>
            <person name="Koo N."/>
            <person name="Hong Y."/>
            <person name="Kim R.W."/>
            <person name="Kang W.-H."/>
            <person name="Huh J.H."/>
            <person name="Kang B.-C."/>
            <person name="Yang T.-J."/>
            <person name="Lee Y.-H."/>
            <person name="Bennetzen J.L."/>
            <person name="Choi D."/>
        </authorList>
    </citation>
    <scope>NUCLEOTIDE SEQUENCE [LARGE SCALE GENOMIC DNA]</scope>
    <source>
        <strain evidence="2">cv. PBC81</strain>
    </source>
</reference>
<gene>
    <name evidence="1" type="ORF">CQW23_07536</name>
</gene>
<dbReference type="EMBL" id="MLFT02000003">
    <property type="protein sequence ID" value="PHT53074.1"/>
    <property type="molecule type" value="Genomic_DNA"/>
</dbReference>
<reference evidence="1 2" key="1">
    <citation type="journal article" date="2017" name="Genome Biol.">
        <title>New reference genome sequences of hot pepper reveal the massive evolution of plant disease-resistance genes by retroduplication.</title>
        <authorList>
            <person name="Kim S."/>
            <person name="Park J."/>
            <person name="Yeom S.I."/>
            <person name="Kim Y.M."/>
            <person name="Seo E."/>
            <person name="Kim K.T."/>
            <person name="Kim M.S."/>
            <person name="Lee J.M."/>
            <person name="Cheong K."/>
            <person name="Shin H.S."/>
            <person name="Kim S.B."/>
            <person name="Han K."/>
            <person name="Lee J."/>
            <person name="Park M."/>
            <person name="Lee H.A."/>
            <person name="Lee H.Y."/>
            <person name="Lee Y."/>
            <person name="Oh S."/>
            <person name="Lee J.H."/>
            <person name="Choi E."/>
            <person name="Choi E."/>
            <person name="Lee S.E."/>
            <person name="Jeon J."/>
            <person name="Kim H."/>
            <person name="Choi G."/>
            <person name="Song H."/>
            <person name="Lee J."/>
            <person name="Lee S.C."/>
            <person name="Kwon J.K."/>
            <person name="Lee H.Y."/>
            <person name="Koo N."/>
            <person name="Hong Y."/>
            <person name="Kim R.W."/>
            <person name="Kang W.H."/>
            <person name="Huh J.H."/>
            <person name="Kang B.C."/>
            <person name="Yang T.J."/>
            <person name="Lee Y.H."/>
            <person name="Bennetzen J.L."/>
            <person name="Choi D."/>
        </authorList>
    </citation>
    <scope>NUCLEOTIDE SEQUENCE [LARGE SCALE GENOMIC DNA]</scope>
    <source>
        <strain evidence="2">cv. PBC81</strain>
    </source>
</reference>
<dbReference type="PANTHER" id="PTHR31470:SF46">
    <property type="entry name" value="ULP1 PROTEASE FAMILY, C-TERMINAL CATALYTIC DOMAIN CONTAINING PROTEIN"/>
    <property type="match status" value="1"/>
</dbReference>
<protein>
    <recommendedName>
        <fullName evidence="3">Ubiquitin-like protease family profile domain-containing protein</fullName>
    </recommendedName>
</protein>
<evidence type="ECO:0000313" key="2">
    <source>
        <dbReference type="Proteomes" id="UP000224567"/>
    </source>
</evidence>
<dbReference type="PANTHER" id="PTHR31470">
    <property type="entry name" value="CYSTEINE PROTEINASES SUPERFAMILY PROTEIN-RELATED-RELATED"/>
    <property type="match status" value="1"/>
</dbReference>
<dbReference type="OrthoDB" id="1680482at2759"/>
<comment type="caution">
    <text evidence="1">The sequence shown here is derived from an EMBL/GenBank/DDBJ whole genome shotgun (WGS) entry which is preliminary data.</text>
</comment>
<keyword evidence="2" id="KW-1185">Reference proteome</keyword>